<dbReference type="AlphaFoldDB" id="A0A1L9T4B9"/>
<dbReference type="EMBL" id="KV878595">
    <property type="protein sequence ID" value="OJJ54286.1"/>
    <property type="molecule type" value="Genomic_DNA"/>
</dbReference>
<sequence>MKPSFLSALVSLAFSCCGNAAGIPSFGTIVARETDLLPEYDYVVVGGGVGGLVVANRLSEDPDTTVLVIEAGKIDNYTDVVQYPRYASIARTNYSWPITSLPVPALNNRTSSVASARVLGGGSAINGMAFDRGSPGDYNLWGELIEDDAWSWEGLLPYFKKSETFTPPTEAQQRKLGITFDLDAHGTSGPVQSSYPPWISITGKAFIDALRQLHIPIQLDGTANAIGGFWNPNSLNPVARERSYARTTFHEIAKSRPNYHVLPETLVTNLTPDLSSVEYITGYNPSVKASPRDTKRSQARKEIILAAGALHTPKILQLSGIGSSSVLKSLGIKQVLDIPGVGENFQDHPVVYGAMDLTNLDDPTQDPSYLSTNATYDAAMGQLYERNRTGPWTFSTSNVFAFLTAQHLNVSSAAIAHAASEPAEKYLRAGLDSTIIHGYEKVKSAVLKSTAEGKIALTENLFGSVASLQKPLSRGSVHAASTDPYKMPSVDYRSFTNPLDLQVLVQSLRFNSDVISQTRAYKAIGAVVQTPESGLSDKELVELVRTAGVPSFSHPSGSCAMLKLEDGGCVDNKLRLYGSEGRVRVVDASIFPVVPSTHTQSTVYAVAEKAADIIKGVE</sequence>
<dbReference type="Proteomes" id="UP000184356">
    <property type="component" value="Unassembled WGS sequence"/>
</dbReference>
<dbReference type="InterPro" id="IPR000172">
    <property type="entry name" value="GMC_OxRdtase_N"/>
</dbReference>
<keyword evidence="3 4" id="KW-0274">FAD</keyword>
<keyword evidence="4" id="KW-0285">Flavoprotein</keyword>
<dbReference type="GO" id="GO:0016614">
    <property type="term" value="F:oxidoreductase activity, acting on CH-OH group of donors"/>
    <property type="evidence" value="ECO:0007669"/>
    <property type="project" value="InterPro"/>
</dbReference>
<evidence type="ECO:0000256" key="1">
    <source>
        <dbReference type="ARBA" id="ARBA00010790"/>
    </source>
</evidence>
<dbReference type="InterPro" id="IPR036188">
    <property type="entry name" value="FAD/NAD-bd_sf"/>
</dbReference>
<evidence type="ECO:0000313" key="9">
    <source>
        <dbReference type="Proteomes" id="UP000184356"/>
    </source>
</evidence>
<dbReference type="PROSITE" id="PS00623">
    <property type="entry name" value="GMC_OXRED_1"/>
    <property type="match status" value="1"/>
</dbReference>
<feature type="chain" id="PRO_5012408782" description="Glucose-methanol-choline oxidoreductase N-terminal domain-containing protein" evidence="5">
    <location>
        <begin position="21"/>
        <end position="618"/>
    </location>
</feature>
<dbReference type="InterPro" id="IPR012132">
    <property type="entry name" value="GMC_OxRdtase"/>
</dbReference>
<dbReference type="PIRSF" id="PIRSF000137">
    <property type="entry name" value="Alcohol_oxidase"/>
    <property type="match status" value="1"/>
</dbReference>
<evidence type="ECO:0000256" key="3">
    <source>
        <dbReference type="PIRSR" id="PIRSR000137-2"/>
    </source>
</evidence>
<proteinExistence type="inferred from homology"/>
<feature type="binding site" evidence="3">
    <location>
        <position position="267"/>
    </location>
    <ligand>
        <name>FAD</name>
        <dbReference type="ChEBI" id="CHEBI:57692"/>
    </ligand>
</feature>
<dbReference type="InterPro" id="IPR007867">
    <property type="entry name" value="GMC_OxRtase_C"/>
</dbReference>
<keyword evidence="5" id="KW-0732">Signal</keyword>
<dbReference type="GeneID" id="63760080"/>
<comment type="similarity">
    <text evidence="1 4">Belongs to the GMC oxidoreductase family.</text>
</comment>
<dbReference type="Gene3D" id="3.30.560.10">
    <property type="entry name" value="Glucose Oxidase, domain 3"/>
    <property type="match status" value="1"/>
</dbReference>
<dbReference type="PROSITE" id="PS51257">
    <property type="entry name" value="PROKAR_LIPOPROTEIN"/>
    <property type="match status" value="1"/>
</dbReference>
<feature type="active site" description="Proton acceptor" evidence="2">
    <location>
        <position position="598"/>
    </location>
</feature>
<accession>A0A1L9T4B9</accession>
<dbReference type="GO" id="GO:0044550">
    <property type="term" value="P:secondary metabolite biosynthetic process"/>
    <property type="evidence" value="ECO:0007669"/>
    <property type="project" value="TreeGrafter"/>
</dbReference>
<evidence type="ECO:0000256" key="4">
    <source>
        <dbReference type="RuleBase" id="RU003968"/>
    </source>
</evidence>
<feature type="active site" description="Proton donor" evidence="2">
    <location>
        <position position="554"/>
    </location>
</feature>
<dbReference type="OrthoDB" id="269227at2759"/>
<dbReference type="STRING" id="1036612.A0A1L9T4B9"/>
<dbReference type="SUPFAM" id="SSF51905">
    <property type="entry name" value="FAD/NAD(P)-binding domain"/>
    <property type="match status" value="1"/>
</dbReference>
<feature type="binding site" evidence="3">
    <location>
        <position position="118"/>
    </location>
    <ligand>
        <name>FAD</name>
        <dbReference type="ChEBI" id="CHEBI:57692"/>
    </ligand>
</feature>
<dbReference type="SUPFAM" id="SSF54373">
    <property type="entry name" value="FAD-linked reductases, C-terminal domain"/>
    <property type="match status" value="1"/>
</dbReference>
<evidence type="ECO:0000313" key="8">
    <source>
        <dbReference type="EMBL" id="OJJ54286.1"/>
    </source>
</evidence>
<evidence type="ECO:0000259" key="6">
    <source>
        <dbReference type="PROSITE" id="PS00623"/>
    </source>
</evidence>
<dbReference type="VEuPathDB" id="FungiDB:ASPSYDRAFT_211169"/>
<dbReference type="GO" id="GO:0050660">
    <property type="term" value="F:flavin adenine dinucleotide binding"/>
    <property type="evidence" value="ECO:0007669"/>
    <property type="project" value="InterPro"/>
</dbReference>
<organism evidence="8 9">
    <name type="scientific">Aspergillus sydowii CBS 593.65</name>
    <dbReference type="NCBI Taxonomy" id="1036612"/>
    <lineage>
        <taxon>Eukaryota</taxon>
        <taxon>Fungi</taxon>
        <taxon>Dikarya</taxon>
        <taxon>Ascomycota</taxon>
        <taxon>Pezizomycotina</taxon>
        <taxon>Eurotiomycetes</taxon>
        <taxon>Eurotiomycetidae</taxon>
        <taxon>Eurotiales</taxon>
        <taxon>Aspergillaceae</taxon>
        <taxon>Aspergillus</taxon>
        <taxon>Aspergillus subgen. Nidulantes</taxon>
    </lineage>
</organism>
<name>A0A1L9T4B9_9EURO</name>
<dbReference type="Pfam" id="PF00732">
    <property type="entry name" value="GMC_oxred_N"/>
    <property type="match status" value="1"/>
</dbReference>
<evidence type="ECO:0000259" key="7">
    <source>
        <dbReference type="PROSITE" id="PS00624"/>
    </source>
</evidence>
<protein>
    <recommendedName>
        <fullName evidence="6 7">Glucose-methanol-choline oxidoreductase N-terminal domain-containing protein</fullName>
    </recommendedName>
</protein>
<feature type="domain" description="Glucose-methanol-choline oxidoreductase N-terminal" evidence="6">
    <location>
        <begin position="116"/>
        <end position="139"/>
    </location>
</feature>
<dbReference type="Pfam" id="PF05199">
    <property type="entry name" value="GMC_oxred_C"/>
    <property type="match status" value="1"/>
</dbReference>
<feature type="signal peptide" evidence="5">
    <location>
        <begin position="1"/>
        <end position="20"/>
    </location>
</feature>
<gene>
    <name evidence="8" type="ORF">ASPSYDRAFT_211169</name>
</gene>
<dbReference type="PANTHER" id="PTHR11552:SF115">
    <property type="entry name" value="DEHYDROGENASE XPTC-RELATED"/>
    <property type="match status" value="1"/>
</dbReference>
<comment type="cofactor">
    <cofactor evidence="3">
        <name>FAD</name>
        <dbReference type="ChEBI" id="CHEBI:57692"/>
    </cofactor>
</comment>
<dbReference type="Gene3D" id="3.50.50.60">
    <property type="entry name" value="FAD/NAD(P)-binding domain"/>
    <property type="match status" value="1"/>
</dbReference>
<evidence type="ECO:0000256" key="5">
    <source>
        <dbReference type="SAM" id="SignalP"/>
    </source>
</evidence>
<feature type="domain" description="Glucose-methanol-choline oxidoreductase N-terminal" evidence="7">
    <location>
        <begin position="308"/>
        <end position="322"/>
    </location>
</feature>
<dbReference type="RefSeq" id="XP_040698092.1">
    <property type="nucleotide sequence ID" value="XM_040844007.1"/>
</dbReference>
<dbReference type="PROSITE" id="PS00624">
    <property type="entry name" value="GMC_OXRED_2"/>
    <property type="match status" value="1"/>
</dbReference>
<reference evidence="9" key="1">
    <citation type="journal article" date="2017" name="Genome Biol.">
        <title>Comparative genomics reveals high biological diversity and specific adaptations in the industrially and medically important fungal genus Aspergillus.</title>
        <authorList>
            <person name="de Vries R.P."/>
            <person name="Riley R."/>
            <person name="Wiebenga A."/>
            <person name="Aguilar-Osorio G."/>
            <person name="Amillis S."/>
            <person name="Uchima C.A."/>
            <person name="Anderluh G."/>
            <person name="Asadollahi M."/>
            <person name="Askin M."/>
            <person name="Barry K."/>
            <person name="Battaglia E."/>
            <person name="Bayram O."/>
            <person name="Benocci T."/>
            <person name="Braus-Stromeyer S.A."/>
            <person name="Caldana C."/>
            <person name="Canovas D."/>
            <person name="Cerqueira G.C."/>
            <person name="Chen F."/>
            <person name="Chen W."/>
            <person name="Choi C."/>
            <person name="Clum A."/>
            <person name="Dos Santos R.A."/>
            <person name="Damasio A.R."/>
            <person name="Diallinas G."/>
            <person name="Emri T."/>
            <person name="Fekete E."/>
            <person name="Flipphi M."/>
            <person name="Freyberg S."/>
            <person name="Gallo A."/>
            <person name="Gournas C."/>
            <person name="Habgood R."/>
            <person name="Hainaut M."/>
            <person name="Harispe M.L."/>
            <person name="Henrissat B."/>
            <person name="Hilden K.S."/>
            <person name="Hope R."/>
            <person name="Hossain A."/>
            <person name="Karabika E."/>
            <person name="Karaffa L."/>
            <person name="Karanyi Z."/>
            <person name="Krasevec N."/>
            <person name="Kuo A."/>
            <person name="Kusch H."/>
            <person name="LaButti K."/>
            <person name="Lagendijk E.L."/>
            <person name="Lapidus A."/>
            <person name="Levasseur A."/>
            <person name="Lindquist E."/>
            <person name="Lipzen A."/>
            <person name="Logrieco A.F."/>
            <person name="MacCabe A."/>
            <person name="Maekelae M.R."/>
            <person name="Malavazi I."/>
            <person name="Melin P."/>
            <person name="Meyer V."/>
            <person name="Mielnichuk N."/>
            <person name="Miskei M."/>
            <person name="Molnar A.P."/>
            <person name="Mule G."/>
            <person name="Ngan C.Y."/>
            <person name="Orejas M."/>
            <person name="Orosz E."/>
            <person name="Ouedraogo J.P."/>
            <person name="Overkamp K.M."/>
            <person name="Park H.-S."/>
            <person name="Perrone G."/>
            <person name="Piumi F."/>
            <person name="Punt P.J."/>
            <person name="Ram A.F."/>
            <person name="Ramon A."/>
            <person name="Rauscher S."/>
            <person name="Record E."/>
            <person name="Riano-Pachon D.M."/>
            <person name="Robert V."/>
            <person name="Roehrig J."/>
            <person name="Ruller R."/>
            <person name="Salamov A."/>
            <person name="Salih N.S."/>
            <person name="Samson R.A."/>
            <person name="Sandor E."/>
            <person name="Sanguinetti M."/>
            <person name="Schuetze T."/>
            <person name="Sepcic K."/>
            <person name="Shelest E."/>
            <person name="Sherlock G."/>
            <person name="Sophianopoulou V."/>
            <person name="Squina F.M."/>
            <person name="Sun H."/>
            <person name="Susca A."/>
            <person name="Todd R.B."/>
            <person name="Tsang A."/>
            <person name="Unkles S.E."/>
            <person name="van de Wiele N."/>
            <person name="van Rossen-Uffink D."/>
            <person name="Oliveira J.V."/>
            <person name="Vesth T.C."/>
            <person name="Visser J."/>
            <person name="Yu J.-H."/>
            <person name="Zhou M."/>
            <person name="Andersen M.R."/>
            <person name="Archer D.B."/>
            <person name="Baker S.E."/>
            <person name="Benoit I."/>
            <person name="Brakhage A.A."/>
            <person name="Braus G.H."/>
            <person name="Fischer R."/>
            <person name="Frisvad J.C."/>
            <person name="Goldman G.H."/>
            <person name="Houbraken J."/>
            <person name="Oakley B."/>
            <person name="Pocsi I."/>
            <person name="Scazzocchio C."/>
            <person name="Seiboth B."/>
            <person name="vanKuyk P.A."/>
            <person name="Wortman J."/>
            <person name="Dyer P.S."/>
            <person name="Grigoriev I.V."/>
        </authorList>
    </citation>
    <scope>NUCLEOTIDE SEQUENCE [LARGE SCALE GENOMIC DNA]</scope>
    <source>
        <strain evidence="9">CBS 593.65</strain>
    </source>
</reference>
<dbReference type="PANTHER" id="PTHR11552">
    <property type="entry name" value="GLUCOSE-METHANOL-CHOLINE GMC OXIDOREDUCTASE"/>
    <property type="match status" value="1"/>
</dbReference>
<evidence type="ECO:0000256" key="2">
    <source>
        <dbReference type="PIRSR" id="PIRSR000137-1"/>
    </source>
</evidence>
<keyword evidence="9" id="KW-1185">Reference proteome</keyword>